<protein>
    <submittedName>
        <fullName evidence="1">Uncharacterized protein</fullName>
    </submittedName>
</protein>
<evidence type="ECO:0000313" key="1">
    <source>
        <dbReference type="EMBL" id="CVI63913.1"/>
    </source>
</evidence>
<accession>A0A1S7UAH5</accession>
<evidence type="ECO:0000313" key="2">
    <source>
        <dbReference type="Proteomes" id="UP000192140"/>
    </source>
</evidence>
<gene>
    <name evidence="1" type="ORF">AGR7A_pAt30029</name>
</gene>
<organism evidence="1 2">
    <name type="scientific">Agrobacterium deltaense NCPPB 1641</name>
    <dbReference type="NCBI Taxonomy" id="1183425"/>
    <lineage>
        <taxon>Bacteria</taxon>
        <taxon>Pseudomonadati</taxon>
        <taxon>Pseudomonadota</taxon>
        <taxon>Alphaproteobacteria</taxon>
        <taxon>Hyphomicrobiales</taxon>
        <taxon>Rhizobiaceae</taxon>
        <taxon>Rhizobium/Agrobacterium group</taxon>
        <taxon>Agrobacterium</taxon>
    </lineage>
</organism>
<proteinExistence type="predicted"/>
<reference evidence="1" key="1">
    <citation type="submission" date="2016-01" db="EMBL/GenBank/DDBJ databases">
        <authorList>
            <person name="Regsiter A."/>
            <person name="william w."/>
        </authorList>
    </citation>
    <scope>NUCLEOTIDE SEQUENCE</scope>
    <source>
        <strain evidence="1">NCPPB 1641</strain>
    </source>
</reference>
<dbReference type="Proteomes" id="UP000192140">
    <property type="component" value="Unassembled WGS sequence"/>
</dbReference>
<sequence length="83" mass="9161">MPTGWLCLPLPQSKLPVDAHLAFNIALALAAWPFSRLIARWMTILIPDLSQAENGPKFLDVDELSTPSWPSPALHARCLVSEI</sequence>
<dbReference type="EMBL" id="FCNP01000050">
    <property type="protein sequence ID" value="CVI63913.1"/>
    <property type="molecule type" value="Genomic_DNA"/>
</dbReference>
<name>A0A1S7UAH5_9HYPH</name>
<comment type="caution">
    <text evidence="1">The sequence shown here is derived from an EMBL/GenBank/DDBJ whole genome shotgun (WGS) entry which is preliminary data.</text>
</comment>
<dbReference type="AlphaFoldDB" id="A0A1S7UAH5"/>
<keyword evidence="2" id="KW-1185">Reference proteome</keyword>